<evidence type="ECO:0000259" key="9">
    <source>
        <dbReference type="PROSITE" id="PS50109"/>
    </source>
</evidence>
<evidence type="ECO:0000256" key="1">
    <source>
        <dbReference type="ARBA" id="ARBA00000085"/>
    </source>
</evidence>
<dbReference type="Pfam" id="PF02518">
    <property type="entry name" value="HATPase_c"/>
    <property type="match status" value="1"/>
</dbReference>
<name>A0ABR5K4V0_9BACI</name>
<dbReference type="InterPro" id="IPR036890">
    <property type="entry name" value="HATPase_C_sf"/>
</dbReference>
<sequence length="494" mass="56551">MKGSVKNLEQNNITQCFDNVLKNSLSPIFILSSSRKILQVNDLAIKQFNINLAYNGFLVMDEPSNLKWPHFVKHLKYIKEAEETFYIRTATNEYKLVQFKCHYHVKNEEIVAHATILNHNDDSAYDLYFKQTNYRFTLFSAYDKLPHGIILTNANDTIFDLNNYAEMYLKKEKAQLLDNAHKSIFESFSLKNSDLSTYFSNLTEEQFATIHVVDKSQPNKPLYYEISSAYDNKRNLIVTTIHDETEKIELQQKVEHQQSLNVVGQMAASIAHEIRNPLTSLKGFTDLLKVDATEEAQMYLSVIDSELQRMDQILSELLMLSKPANNRLELLEFDKLVQHVIDFMMPDALMKNVMIQLVSSPMNVLIEGNENRLKQVVMNLIKNAIESMYNGGTVLVEMRVNSGSLLELSITDEGSGMTSDTIENLFQPFYTTKTTGTGLGLPFVKKVIEEHDGEIVIESELKKGTRFSLHLPIHTFDPLESLDSNIKNSNYLVT</sequence>
<evidence type="ECO:0000256" key="2">
    <source>
        <dbReference type="ARBA" id="ARBA00012438"/>
    </source>
</evidence>
<dbReference type="InterPro" id="IPR036097">
    <property type="entry name" value="HisK_dim/P_sf"/>
</dbReference>
<dbReference type="CDD" id="cd00082">
    <property type="entry name" value="HisKA"/>
    <property type="match status" value="1"/>
</dbReference>
<evidence type="ECO:0000256" key="8">
    <source>
        <dbReference type="ARBA" id="ARBA00023012"/>
    </source>
</evidence>
<dbReference type="Pfam" id="PF00512">
    <property type="entry name" value="HisKA"/>
    <property type="match status" value="1"/>
</dbReference>
<dbReference type="PROSITE" id="PS50109">
    <property type="entry name" value="HIS_KIN"/>
    <property type="match status" value="1"/>
</dbReference>
<evidence type="ECO:0000256" key="3">
    <source>
        <dbReference type="ARBA" id="ARBA00022553"/>
    </source>
</evidence>
<dbReference type="SMART" id="SM00388">
    <property type="entry name" value="HisKA"/>
    <property type="match status" value="1"/>
</dbReference>
<organism evidence="10 11">
    <name type="scientific">Lysinibacillus contaminans</name>
    <dbReference type="NCBI Taxonomy" id="1293441"/>
    <lineage>
        <taxon>Bacteria</taxon>
        <taxon>Bacillati</taxon>
        <taxon>Bacillota</taxon>
        <taxon>Bacilli</taxon>
        <taxon>Bacillales</taxon>
        <taxon>Bacillaceae</taxon>
        <taxon>Lysinibacillus</taxon>
    </lineage>
</organism>
<keyword evidence="11" id="KW-1185">Reference proteome</keyword>
<keyword evidence="6 10" id="KW-0418">Kinase</keyword>
<evidence type="ECO:0000256" key="6">
    <source>
        <dbReference type="ARBA" id="ARBA00022777"/>
    </source>
</evidence>
<accession>A0ABR5K4V0</accession>
<dbReference type="EC" id="2.7.13.3" evidence="2"/>
<dbReference type="PANTHER" id="PTHR43065:SF10">
    <property type="entry name" value="PEROXIDE STRESS-ACTIVATED HISTIDINE KINASE MAK3"/>
    <property type="match status" value="1"/>
</dbReference>
<evidence type="ECO:0000256" key="7">
    <source>
        <dbReference type="ARBA" id="ARBA00022840"/>
    </source>
</evidence>
<evidence type="ECO:0000256" key="5">
    <source>
        <dbReference type="ARBA" id="ARBA00022741"/>
    </source>
</evidence>
<keyword evidence="8" id="KW-0902">Two-component regulatory system</keyword>
<reference evidence="11" key="1">
    <citation type="submission" date="2015-07" db="EMBL/GenBank/DDBJ databases">
        <title>Fjat-14205 dsm 2895.</title>
        <authorList>
            <person name="Liu B."/>
            <person name="Wang J."/>
            <person name="Zhu Y."/>
            <person name="Liu G."/>
            <person name="Chen Q."/>
            <person name="Chen Z."/>
            <person name="Lan J."/>
            <person name="Che J."/>
            <person name="Ge C."/>
            <person name="Shi H."/>
            <person name="Pan Z."/>
            <person name="Liu X."/>
        </authorList>
    </citation>
    <scope>NUCLEOTIDE SEQUENCE [LARGE SCALE GENOMIC DNA]</scope>
    <source>
        <strain evidence="11">DSM 25560</strain>
    </source>
</reference>
<dbReference type="InterPro" id="IPR005467">
    <property type="entry name" value="His_kinase_dom"/>
</dbReference>
<dbReference type="PANTHER" id="PTHR43065">
    <property type="entry name" value="SENSOR HISTIDINE KINASE"/>
    <property type="match status" value="1"/>
</dbReference>
<dbReference type="EMBL" id="LGRV01000003">
    <property type="protein sequence ID" value="KOS69675.1"/>
    <property type="molecule type" value="Genomic_DNA"/>
</dbReference>
<dbReference type="Proteomes" id="UP000050668">
    <property type="component" value="Unassembled WGS sequence"/>
</dbReference>
<dbReference type="SMART" id="SM00387">
    <property type="entry name" value="HATPase_c"/>
    <property type="match status" value="1"/>
</dbReference>
<gene>
    <name evidence="10" type="ORF">AEA09_14550</name>
</gene>
<dbReference type="CDD" id="cd00075">
    <property type="entry name" value="HATPase"/>
    <property type="match status" value="1"/>
</dbReference>
<keyword evidence="7" id="KW-0067">ATP-binding</keyword>
<evidence type="ECO:0000256" key="4">
    <source>
        <dbReference type="ARBA" id="ARBA00022679"/>
    </source>
</evidence>
<keyword evidence="5" id="KW-0547">Nucleotide-binding</keyword>
<proteinExistence type="predicted"/>
<protein>
    <recommendedName>
        <fullName evidence="2">histidine kinase</fullName>
        <ecNumber evidence="2">2.7.13.3</ecNumber>
    </recommendedName>
</protein>
<dbReference type="Gene3D" id="3.30.565.10">
    <property type="entry name" value="Histidine kinase-like ATPase, C-terminal domain"/>
    <property type="match status" value="1"/>
</dbReference>
<dbReference type="SUPFAM" id="SSF47384">
    <property type="entry name" value="Homodimeric domain of signal transducing histidine kinase"/>
    <property type="match status" value="1"/>
</dbReference>
<evidence type="ECO:0000313" key="10">
    <source>
        <dbReference type="EMBL" id="KOS69675.1"/>
    </source>
</evidence>
<feature type="domain" description="Histidine kinase" evidence="9">
    <location>
        <begin position="269"/>
        <end position="475"/>
    </location>
</feature>
<evidence type="ECO:0000313" key="11">
    <source>
        <dbReference type="Proteomes" id="UP000050668"/>
    </source>
</evidence>
<dbReference type="GO" id="GO:0016301">
    <property type="term" value="F:kinase activity"/>
    <property type="evidence" value="ECO:0007669"/>
    <property type="project" value="UniProtKB-KW"/>
</dbReference>
<comment type="catalytic activity">
    <reaction evidence="1">
        <text>ATP + protein L-histidine = ADP + protein N-phospho-L-histidine.</text>
        <dbReference type="EC" id="2.7.13.3"/>
    </reaction>
</comment>
<dbReference type="InterPro" id="IPR004358">
    <property type="entry name" value="Sig_transdc_His_kin-like_C"/>
</dbReference>
<keyword evidence="4" id="KW-0808">Transferase</keyword>
<dbReference type="PRINTS" id="PR00344">
    <property type="entry name" value="BCTRLSENSOR"/>
</dbReference>
<keyword evidence="3" id="KW-0597">Phosphoprotein</keyword>
<dbReference type="SUPFAM" id="SSF55874">
    <property type="entry name" value="ATPase domain of HSP90 chaperone/DNA topoisomerase II/histidine kinase"/>
    <property type="match status" value="1"/>
</dbReference>
<dbReference type="Gene3D" id="1.10.287.130">
    <property type="match status" value="1"/>
</dbReference>
<comment type="caution">
    <text evidence="10">The sequence shown here is derived from an EMBL/GenBank/DDBJ whole genome shotgun (WGS) entry which is preliminary data.</text>
</comment>
<dbReference type="InterPro" id="IPR003661">
    <property type="entry name" value="HisK_dim/P_dom"/>
</dbReference>
<dbReference type="InterPro" id="IPR003594">
    <property type="entry name" value="HATPase_dom"/>
</dbReference>